<accession>A0A0F9P0Z8</accession>
<protein>
    <submittedName>
        <fullName evidence="1">Uncharacterized protein</fullName>
    </submittedName>
</protein>
<feature type="non-terminal residue" evidence="1">
    <location>
        <position position="1"/>
    </location>
</feature>
<proteinExistence type="predicted"/>
<comment type="caution">
    <text evidence="1">The sequence shown here is derived from an EMBL/GenBank/DDBJ whole genome shotgun (WGS) entry which is preliminary data.</text>
</comment>
<organism evidence="1">
    <name type="scientific">marine sediment metagenome</name>
    <dbReference type="NCBI Taxonomy" id="412755"/>
    <lineage>
        <taxon>unclassified sequences</taxon>
        <taxon>metagenomes</taxon>
        <taxon>ecological metagenomes</taxon>
    </lineage>
</organism>
<gene>
    <name evidence="1" type="ORF">LCGC14_0959510</name>
</gene>
<reference evidence="1" key="1">
    <citation type="journal article" date="2015" name="Nature">
        <title>Complex archaea that bridge the gap between prokaryotes and eukaryotes.</title>
        <authorList>
            <person name="Spang A."/>
            <person name="Saw J.H."/>
            <person name="Jorgensen S.L."/>
            <person name="Zaremba-Niedzwiedzka K."/>
            <person name="Martijn J."/>
            <person name="Lind A.E."/>
            <person name="van Eijk R."/>
            <person name="Schleper C."/>
            <person name="Guy L."/>
            <person name="Ettema T.J."/>
        </authorList>
    </citation>
    <scope>NUCLEOTIDE SEQUENCE</scope>
</reference>
<dbReference type="AlphaFoldDB" id="A0A0F9P0Z8"/>
<dbReference type="EMBL" id="LAZR01003463">
    <property type="protein sequence ID" value="KKN18052.1"/>
    <property type="molecule type" value="Genomic_DNA"/>
</dbReference>
<sequence length="63" mass="7018">AKVAKVVGEHSFGGKLAILLVKITASEIISEFLIALDILFNFEIRMDKLVVPGRRQYNHPPTI</sequence>
<name>A0A0F9P0Z8_9ZZZZ</name>
<evidence type="ECO:0000313" key="1">
    <source>
        <dbReference type="EMBL" id="KKN18052.1"/>
    </source>
</evidence>